<proteinExistence type="inferred from homology"/>
<keyword evidence="3" id="KW-0378">Hydrolase</keyword>
<dbReference type="SMART" id="SM00849">
    <property type="entry name" value="Lactamase_B"/>
    <property type="match status" value="1"/>
</dbReference>
<keyword evidence="2" id="KW-0479">Metal-binding</keyword>
<name>A0ABR1YNZ2_9PEZI</name>
<comment type="similarity">
    <text evidence="1">Belongs to the metallo-beta-lactamase superfamily.</text>
</comment>
<dbReference type="CDD" id="cd07730">
    <property type="entry name" value="metallo-hydrolase-like_MBL-fold"/>
    <property type="match status" value="1"/>
</dbReference>
<keyword evidence="8" id="KW-1185">Reference proteome</keyword>
<evidence type="ECO:0000259" key="6">
    <source>
        <dbReference type="SMART" id="SM00849"/>
    </source>
</evidence>
<feature type="domain" description="Metallo-beta-lactamase" evidence="6">
    <location>
        <begin position="55"/>
        <end position="282"/>
    </location>
</feature>
<evidence type="ECO:0000256" key="3">
    <source>
        <dbReference type="ARBA" id="ARBA00022801"/>
    </source>
</evidence>
<evidence type="ECO:0000256" key="1">
    <source>
        <dbReference type="ARBA" id="ARBA00007749"/>
    </source>
</evidence>
<evidence type="ECO:0000313" key="8">
    <source>
        <dbReference type="Proteomes" id="UP001492380"/>
    </source>
</evidence>
<evidence type="ECO:0000256" key="2">
    <source>
        <dbReference type="ARBA" id="ARBA00022723"/>
    </source>
</evidence>
<protein>
    <submittedName>
        <fullName evidence="7">Beta-lactamase-like protein</fullName>
    </submittedName>
</protein>
<sequence length="411" mass="44232">MAGPGIKSEILPPLDIPPSPTAVEVSIIDTTTDIVCPASGFVSPVLKGHEAINMPTWAFHIKHPSGNEVLFDLGARKDWWTTAPASLDAIKKSMLGIHVSKGVDEILADGGVDLNKIKAAVISHWHWDHIGDPTRLPPGAELVVGPGFKEHLMPGWPANPDAHLLDSIFENRTVREAAFDPSFKIGSFEAHDFFGDGSFYLLNTPGHATGHISALARTTTSSPLAEDDTFVFMGGDICHFGGAFRPTASAPLPDEIAVSPSLPLNRPGLRLPCPCSLFTACHPQNLETQTPGGTTPPPLAASADPTRSTPFYAVTRARDGWYVDPPQAQRSVDALQQFDADPRVFVAIAHDEGLRGVVTWFPHGSLNAWREKGWKEQARWGFLGTLPEEGRSVMEPLVVGLGAELHSVDLS</sequence>
<gene>
    <name evidence="7" type="ORF">HDK90DRAFT_518742</name>
</gene>
<dbReference type="PANTHER" id="PTHR42978:SF5">
    <property type="entry name" value="METALLO-BETA-LACTAMASE DOMAIN-CONTAINING PROTEIN"/>
    <property type="match status" value="1"/>
</dbReference>
<accession>A0ABR1YNZ2</accession>
<dbReference type="Gene3D" id="3.60.15.10">
    <property type="entry name" value="Ribonuclease Z/Hydroxyacylglutathione hydrolase-like"/>
    <property type="match status" value="1"/>
</dbReference>
<comment type="caution">
    <text evidence="7">The sequence shown here is derived from an EMBL/GenBank/DDBJ whole genome shotgun (WGS) entry which is preliminary data.</text>
</comment>
<dbReference type="PANTHER" id="PTHR42978">
    <property type="entry name" value="QUORUM-QUENCHING LACTONASE YTNP-RELATED-RELATED"/>
    <property type="match status" value="1"/>
</dbReference>
<evidence type="ECO:0000256" key="5">
    <source>
        <dbReference type="SAM" id="MobiDB-lite"/>
    </source>
</evidence>
<dbReference type="EMBL" id="JBBWRZ010000006">
    <property type="protein sequence ID" value="KAK8233693.1"/>
    <property type="molecule type" value="Genomic_DNA"/>
</dbReference>
<dbReference type="SUPFAM" id="SSF56281">
    <property type="entry name" value="Metallo-hydrolase/oxidoreductase"/>
    <property type="match status" value="1"/>
</dbReference>
<dbReference type="InterPro" id="IPR001279">
    <property type="entry name" value="Metallo-B-lactamas"/>
</dbReference>
<evidence type="ECO:0000256" key="4">
    <source>
        <dbReference type="ARBA" id="ARBA00022833"/>
    </source>
</evidence>
<reference evidence="7 8" key="1">
    <citation type="submission" date="2024-04" db="EMBL/GenBank/DDBJ databases">
        <title>Phyllosticta paracitricarpa is synonymous to the EU quarantine fungus P. citricarpa based on phylogenomic analyses.</title>
        <authorList>
            <consortium name="Lawrence Berkeley National Laboratory"/>
            <person name="Van Ingen-Buijs V.A."/>
            <person name="Van Westerhoven A.C."/>
            <person name="Haridas S."/>
            <person name="Skiadas P."/>
            <person name="Martin F."/>
            <person name="Groenewald J.Z."/>
            <person name="Crous P.W."/>
            <person name="Seidl M.F."/>
        </authorList>
    </citation>
    <scope>NUCLEOTIDE SEQUENCE [LARGE SCALE GENOMIC DNA]</scope>
    <source>
        <strain evidence="7 8">CBS 123374</strain>
    </source>
</reference>
<keyword evidence="4" id="KW-0862">Zinc</keyword>
<evidence type="ECO:0000313" key="7">
    <source>
        <dbReference type="EMBL" id="KAK8233693.1"/>
    </source>
</evidence>
<dbReference type="InterPro" id="IPR051013">
    <property type="entry name" value="MBL_superfamily_lactonases"/>
</dbReference>
<organism evidence="7 8">
    <name type="scientific">Phyllosticta capitalensis</name>
    <dbReference type="NCBI Taxonomy" id="121624"/>
    <lineage>
        <taxon>Eukaryota</taxon>
        <taxon>Fungi</taxon>
        <taxon>Dikarya</taxon>
        <taxon>Ascomycota</taxon>
        <taxon>Pezizomycotina</taxon>
        <taxon>Dothideomycetes</taxon>
        <taxon>Dothideomycetes incertae sedis</taxon>
        <taxon>Botryosphaeriales</taxon>
        <taxon>Phyllostictaceae</taxon>
        <taxon>Phyllosticta</taxon>
    </lineage>
</organism>
<dbReference type="Proteomes" id="UP001492380">
    <property type="component" value="Unassembled WGS sequence"/>
</dbReference>
<dbReference type="InterPro" id="IPR036866">
    <property type="entry name" value="RibonucZ/Hydroxyglut_hydro"/>
</dbReference>
<feature type="region of interest" description="Disordered" evidence="5">
    <location>
        <begin position="286"/>
        <end position="306"/>
    </location>
</feature>